<protein>
    <submittedName>
        <fullName evidence="1">Uncharacterized protein</fullName>
    </submittedName>
</protein>
<evidence type="ECO:0000313" key="2">
    <source>
        <dbReference type="Proteomes" id="UP000515873"/>
    </source>
</evidence>
<dbReference type="AlphaFoldDB" id="A0A7G8Q1R1"/>
<organism evidence="1 2">
    <name type="scientific">Dyella telluris</name>
    <dbReference type="NCBI Taxonomy" id="2763498"/>
    <lineage>
        <taxon>Bacteria</taxon>
        <taxon>Pseudomonadati</taxon>
        <taxon>Pseudomonadota</taxon>
        <taxon>Gammaproteobacteria</taxon>
        <taxon>Lysobacterales</taxon>
        <taxon>Rhodanobacteraceae</taxon>
        <taxon>Dyella</taxon>
    </lineage>
</organism>
<sequence length="83" mass="9681">MGTRYGRFKEDMPFQNRATFKVALFNARQYRKHIWLSWQLIQGSKRDTQGPFAQASTWHAMCLADAPQSAYHRRASCPNSEVM</sequence>
<accession>A0A7G8Q1R1</accession>
<evidence type="ECO:0000313" key="1">
    <source>
        <dbReference type="EMBL" id="QNK00719.1"/>
    </source>
</evidence>
<keyword evidence="2" id="KW-1185">Reference proteome</keyword>
<dbReference type="RefSeq" id="WP_187056191.1">
    <property type="nucleotide sequence ID" value="NZ_CP060412.1"/>
</dbReference>
<name>A0A7G8Q1R1_9GAMM</name>
<proteinExistence type="predicted"/>
<reference evidence="1 2" key="1">
    <citation type="submission" date="2020-08" db="EMBL/GenBank/DDBJ databases">
        <title>Dyella sp. G9 isolated from forest soil.</title>
        <authorList>
            <person name="Fu J."/>
            <person name="Qiu L."/>
        </authorList>
    </citation>
    <scope>NUCLEOTIDE SEQUENCE [LARGE SCALE GENOMIC DNA]</scope>
    <source>
        <strain evidence="1 2">G9</strain>
    </source>
</reference>
<dbReference type="Proteomes" id="UP000515873">
    <property type="component" value="Chromosome"/>
</dbReference>
<dbReference type="KEGG" id="dtl:H8F01_16750"/>
<gene>
    <name evidence="1" type="ORF">H8F01_16750</name>
</gene>
<dbReference type="EMBL" id="CP060412">
    <property type="protein sequence ID" value="QNK00719.1"/>
    <property type="molecule type" value="Genomic_DNA"/>
</dbReference>